<dbReference type="PANTHER" id="PTHR36220:SF1">
    <property type="entry name" value="GAMMA TUBULIN COMPLEX COMPONENT C-TERMINAL DOMAIN-CONTAINING PROTEIN"/>
    <property type="match status" value="1"/>
</dbReference>
<evidence type="ECO:0008006" key="6">
    <source>
        <dbReference type="Google" id="ProtNLM"/>
    </source>
</evidence>
<keyword evidence="2" id="KW-0677">Repeat</keyword>
<sequence length="532" mass="56173">MRKILFYLFFLFSGLVFSQTKPIAANISAAHFKDTNGLIHLVGSDAEFNTLTYTIVTLPSHGTLKDPNNSDAVVSAGGSLTGNSVTFVPHSDENHKYIFSGTNSFTYKVTDSDGDSDTKTVSVEVFDSYLNPPTAIGSEINGEAAGDNFGRAVSLNEDGTIMAVGAPFNDAGSTDSDKGSVRVYQFTAGSGWSKLGDDIDGTTDQDYFGSSVSLNGDGTILAVGIPYNDTANSNAGQVKIYQYNSGTTSWDSMSTITPNIVASGSNKAVSEQFGNDVRLSSDGKTLAVSDVWFDRSGGNNSGRVVVYRYDGTNWNSLGNETALYGESGDNLSWGLSLSANGNIMAVGAHDYSSNNKGQVKIFEYDSANTEWDVKATLLGDKSSEKFGAAVDLSSDGLIVAVGAPYHRVAGSGSEFVGKVSIYKWDGSTYSALGSDLIGSDKYDYFGAHLSLDNEGNTLAVMGPGHDANSGSSSGNYLNKGRVRVYNYDTASTSWVQSPASYDFDGEADEDQSTGNNAESKGQRVFLSGNGSV</sequence>
<feature type="non-terminal residue" evidence="5">
    <location>
        <position position="532"/>
    </location>
</feature>
<dbReference type="SUPFAM" id="SSF69318">
    <property type="entry name" value="Integrin alpha N-terminal domain"/>
    <property type="match status" value="1"/>
</dbReference>
<gene>
    <name evidence="5" type="ORF">METZ01_LOCUS7352</name>
</gene>
<feature type="region of interest" description="Disordered" evidence="4">
    <location>
        <begin position="501"/>
        <end position="532"/>
    </location>
</feature>
<evidence type="ECO:0000313" key="5">
    <source>
        <dbReference type="EMBL" id="SUZ54498.1"/>
    </source>
</evidence>
<evidence type="ECO:0000256" key="3">
    <source>
        <dbReference type="ARBA" id="ARBA00023180"/>
    </source>
</evidence>
<dbReference type="Pfam" id="PF17963">
    <property type="entry name" value="Big_9"/>
    <property type="match status" value="1"/>
</dbReference>
<dbReference type="EMBL" id="UINC01000390">
    <property type="protein sequence ID" value="SUZ54498.1"/>
    <property type="molecule type" value="Genomic_DNA"/>
</dbReference>
<reference evidence="5" key="1">
    <citation type="submission" date="2018-05" db="EMBL/GenBank/DDBJ databases">
        <authorList>
            <person name="Lanie J.A."/>
            <person name="Ng W.-L."/>
            <person name="Kazmierczak K.M."/>
            <person name="Andrzejewski T.M."/>
            <person name="Davidsen T.M."/>
            <person name="Wayne K.J."/>
            <person name="Tettelin H."/>
            <person name="Glass J.I."/>
            <person name="Rusch D."/>
            <person name="Podicherti R."/>
            <person name="Tsui H.-C.T."/>
            <person name="Winkler M.E."/>
        </authorList>
    </citation>
    <scope>NUCLEOTIDE SEQUENCE</scope>
</reference>
<proteinExistence type="predicted"/>
<organism evidence="5">
    <name type="scientific">marine metagenome</name>
    <dbReference type="NCBI Taxonomy" id="408172"/>
    <lineage>
        <taxon>unclassified sequences</taxon>
        <taxon>metagenomes</taxon>
        <taxon>ecological metagenomes</taxon>
    </lineage>
</organism>
<keyword evidence="1" id="KW-0732">Signal</keyword>
<dbReference type="SUPFAM" id="SSF50969">
    <property type="entry name" value="YVTN repeat-like/Quinoprotein amine dehydrogenase"/>
    <property type="match status" value="1"/>
</dbReference>
<dbReference type="Gene3D" id="2.130.10.130">
    <property type="entry name" value="Integrin alpha, N-terminal"/>
    <property type="match status" value="2"/>
</dbReference>
<evidence type="ECO:0000256" key="4">
    <source>
        <dbReference type="SAM" id="MobiDB-lite"/>
    </source>
</evidence>
<accession>A0A381NKW8</accession>
<evidence type="ECO:0000256" key="1">
    <source>
        <dbReference type="ARBA" id="ARBA00022729"/>
    </source>
</evidence>
<evidence type="ECO:0000256" key="2">
    <source>
        <dbReference type="ARBA" id="ARBA00022737"/>
    </source>
</evidence>
<name>A0A381NKW8_9ZZZZ</name>
<dbReference type="AlphaFoldDB" id="A0A381NKW8"/>
<dbReference type="InterPro" id="IPR013519">
    <property type="entry name" value="Int_alpha_beta-p"/>
</dbReference>
<dbReference type="InterPro" id="IPR013517">
    <property type="entry name" value="FG-GAP"/>
</dbReference>
<dbReference type="PANTHER" id="PTHR36220">
    <property type="entry name" value="UNNAMED PRODUCT"/>
    <property type="match status" value="1"/>
</dbReference>
<protein>
    <recommendedName>
        <fullName evidence="6">Cadherin-like domain-containing protein</fullName>
    </recommendedName>
</protein>
<dbReference type="SMART" id="SM00191">
    <property type="entry name" value="Int_alpha"/>
    <property type="match status" value="3"/>
</dbReference>
<keyword evidence="3" id="KW-0325">Glycoprotein</keyword>
<dbReference type="PROSITE" id="PS51470">
    <property type="entry name" value="FG_GAP"/>
    <property type="match status" value="1"/>
</dbReference>
<dbReference type="Pfam" id="PF14312">
    <property type="entry name" value="FG-GAP_2"/>
    <property type="match status" value="2"/>
</dbReference>
<dbReference type="InterPro" id="IPR011044">
    <property type="entry name" value="Quino_amine_DH_bsu"/>
</dbReference>
<dbReference type="InterPro" id="IPR028994">
    <property type="entry name" value="Integrin_alpha_N"/>
</dbReference>